<feature type="compositionally biased region" description="Low complexity" evidence="1">
    <location>
        <begin position="133"/>
        <end position="160"/>
    </location>
</feature>
<keyword evidence="3" id="KW-1185">Reference proteome</keyword>
<dbReference type="EMBL" id="KB644409">
    <property type="protein sequence ID" value="EPS27023.1"/>
    <property type="molecule type" value="Genomic_DNA"/>
</dbReference>
<feature type="region of interest" description="Disordered" evidence="1">
    <location>
        <begin position="133"/>
        <end position="166"/>
    </location>
</feature>
<dbReference type="AlphaFoldDB" id="S8AMC0"/>
<proteinExistence type="predicted"/>
<dbReference type="Proteomes" id="UP000019376">
    <property type="component" value="Unassembled WGS sequence"/>
</dbReference>
<accession>S8AMC0</accession>
<name>S8AMC0_PENO1</name>
<evidence type="ECO:0000256" key="1">
    <source>
        <dbReference type="SAM" id="MobiDB-lite"/>
    </source>
</evidence>
<sequence length="318" mass="35363">MAVNTQVARALSASRQYPLALLWSYEFRRQNDILSTRLLGIKDQLKGRGQLNELLSKVLNDLIVIISSMLTILANVSDGGEHRLRHLRGLLAQTLAPLYDHEARSKLGNDALTSCIAQLEMLHNLPGVFSSTDASEPAPSLSSSLSSASDSPPGSPSSGSQDETRHDISCASPSIICGPDKRQLSAAEARAALAMKLDVVMHQNGRPLQEYFDEACAFRRYQIRLRQADDAKLIQGFLAGLDNNLFRKRLTRALKKGGWYWTWLTHEVLYILIEQEYMDRDDHGSEHITTNEAFFRPDGTCKYRVVALPPVTEEDLAG</sequence>
<dbReference type="OrthoDB" id="4358419at2759"/>
<gene>
    <name evidence="2" type="ORF">PDE_01964</name>
</gene>
<organism evidence="2 3">
    <name type="scientific">Penicillium oxalicum (strain 114-2 / CGMCC 5302)</name>
    <name type="common">Penicillium decumbens</name>
    <dbReference type="NCBI Taxonomy" id="933388"/>
    <lineage>
        <taxon>Eukaryota</taxon>
        <taxon>Fungi</taxon>
        <taxon>Dikarya</taxon>
        <taxon>Ascomycota</taxon>
        <taxon>Pezizomycotina</taxon>
        <taxon>Eurotiomycetes</taxon>
        <taxon>Eurotiomycetidae</taxon>
        <taxon>Eurotiales</taxon>
        <taxon>Aspergillaceae</taxon>
        <taxon>Penicillium</taxon>
    </lineage>
</organism>
<evidence type="ECO:0000313" key="2">
    <source>
        <dbReference type="EMBL" id="EPS27023.1"/>
    </source>
</evidence>
<protein>
    <submittedName>
        <fullName evidence="2">Uncharacterized protein</fullName>
    </submittedName>
</protein>
<reference evidence="2 3" key="1">
    <citation type="journal article" date="2013" name="PLoS ONE">
        <title>Genomic and secretomic analyses reveal unique features of the lignocellulolytic enzyme system of Penicillium decumbens.</title>
        <authorList>
            <person name="Liu G."/>
            <person name="Zhang L."/>
            <person name="Wei X."/>
            <person name="Zou G."/>
            <person name="Qin Y."/>
            <person name="Ma L."/>
            <person name="Li J."/>
            <person name="Zheng H."/>
            <person name="Wang S."/>
            <person name="Wang C."/>
            <person name="Xun L."/>
            <person name="Zhao G.-P."/>
            <person name="Zhou Z."/>
            <person name="Qu Y."/>
        </authorList>
    </citation>
    <scope>NUCLEOTIDE SEQUENCE [LARGE SCALE GENOMIC DNA]</scope>
    <source>
        <strain evidence="3">114-2 / CGMCC 5302</strain>
    </source>
</reference>
<dbReference type="HOGENOM" id="CLU_874657_0_0_1"/>
<evidence type="ECO:0000313" key="3">
    <source>
        <dbReference type="Proteomes" id="UP000019376"/>
    </source>
</evidence>